<dbReference type="Gene3D" id="3.40.50.2300">
    <property type="match status" value="1"/>
</dbReference>
<dbReference type="PROSITE" id="PS50110">
    <property type="entry name" value="RESPONSE_REGULATORY"/>
    <property type="match status" value="1"/>
</dbReference>
<dbReference type="SUPFAM" id="SSF52172">
    <property type="entry name" value="CheY-like"/>
    <property type="match status" value="1"/>
</dbReference>
<dbReference type="AlphaFoldDB" id="M5RL11"/>
<evidence type="ECO:0000256" key="1">
    <source>
        <dbReference type="PROSITE-ProRule" id="PRU00169"/>
    </source>
</evidence>
<proteinExistence type="predicted"/>
<evidence type="ECO:0000259" key="2">
    <source>
        <dbReference type="PROSITE" id="PS50110"/>
    </source>
</evidence>
<gene>
    <name evidence="3" type="ORF">RMSM_03075</name>
</gene>
<sequence length="37" mass="4144">MAGDRERAIEAGCTEYHTKPVEMDKLLSLIEHLLSVS</sequence>
<dbReference type="InterPro" id="IPR011006">
    <property type="entry name" value="CheY-like_superfamily"/>
</dbReference>
<protein>
    <submittedName>
        <fullName evidence="3">Response regulator receiver protein</fullName>
    </submittedName>
</protein>
<comment type="caution">
    <text evidence="1">Lacks conserved residue(s) required for the propagation of feature annotation.</text>
</comment>
<name>M5RL11_9BACT</name>
<accession>M5RL11</accession>
<dbReference type="Proteomes" id="UP000011991">
    <property type="component" value="Unassembled WGS sequence"/>
</dbReference>
<comment type="caution">
    <text evidence="3">The sequence shown here is derived from an EMBL/GenBank/DDBJ whole genome shotgun (WGS) entry which is preliminary data.</text>
</comment>
<dbReference type="InterPro" id="IPR001789">
    <property type="entry name" value="Sig_transdc_resp-reg_receiver"/>
</dbReference>
<organism evidence="3 4">
    <name type="scientific">Rhodopirellula maiorica SM1</name>
    <dbReference type="NCBI Taxonomy" id="1265738"/>
    <lineage>
        <taxon>Bacteria</taxon>
        <taxon>Pseudomonadati</taxon>
        <taxon>Planctomycetota</taxon>
        <taxon>Planctomycetia</taxon>
        <taxon>Pirellulales</taxon>
        <taxon>Pirellulaceae</taxon>
        <taxon>Novipirellula</taxon>
    </lineage>
</organism>
<evidence type="ECO:0000313" key="3">
    <source>
        <dbReference type="EMBL" id="EMI20000.1"/>
    </source>
</evidence>
<dbReference type="PATRIC" id="fig|1265738.3.peg.3074"/>
<dbReference type="GO" id="GO:0000160">
    <property type="term" value="P:phosphorelay signal transduction system"/>
    <property type="evidence" value="ECO:0007669"/>
    <property type="project" value="InterPro"/>
</dbReference>
<evidence type="ECO:0000313" key="4">
    <source>
        <dbReference type="Proteomes" id="UP000011991"/>
    </source>
</evidence>
<dbReference type="EMBL" id="ANOG01000444">
    <property type="protein sequence ID" value="EMI20000.1"/>
    <property type="molecule type" value="Genomic_DNA"/>
</dbReference>
<reference evidence="3 4" key="1">
    <citation type="journal article" date="2013" name="Mar. Genomics">
        <title>Expression of sulfatases in Rhodopirellula baltica and the diversity of sulfatases in the genus Rhodopirellula.</title>
        <authorList>
            <person name="Wegner C.E."/>
            <person name="Richter-Heitmann T."/>
            <person name="Klindworth A."/>
            <person name="Klockow C."/>
            <person name="Richter M."/>
            <person name="Achstetter T."/>
            <person name="Glockner F.O."/>
            <person name="Harder J."/>
        </authorList>
    </citation>
    <scope>NUCLEOTIDE SEQUENCE [LARGE SCALE GENOMIC DNA]</scope>
    <source>
        <strain evidence="3 4">SM1</strain>
    </source>
</reference>
<keyword evidence="4" id="KW-1185">Reference proteome</keyword>
<feature type="domain" description="Response regulatory" evidence="2">
    <location>
        <begin position="1"/>
        <end position="34"/>
    </location>
</feature>